<protein>
    <recommendedName>
        <fullName evidence="14">Glycosyltransferase RgtA/B/C/D-like domain-containing protein</fullName>
    </recommendedName>
</protein>
<dbReference type="InterPro" id="IPR050297">
    <property type="entry name" value="LipidA_mod_glycosyltrf_83"/>
</dbReference>
<evidence type="ECO:0000256" key="7">
    <source>
        <dbReference type="ARBA" id="ARBA00023136"/>
    </source>
</evidence>
<dbReference type="GO" id="GO:0016763">
    <property type="term" value="F:pentosyltransferase activity"/>
    <property type="evidence" value="ECO:0007669"/>
    <property type="project" value="TreeGrafter"/>
</dbReference>
<keyword evidence="5 9" id="KW-0812">Transmembrane</keyword>
<reference evidence="12" key="1">
    <citation type="journal article" date="2014" name="Int. J. Syst. Evol. Microbiol.">
        <title>Complete genome sequence of Corynebacterium casei LMG S-19264T (=DSM 44701T), isolated from a smear-ripened cheese.</title>
        <authorList>
            <consortium name="US DOE Joint Genome Institute (JGI-PGF)"/>
            <person name="Walter F."/>
            <person name="Albersmeier A."/>
            <person name="Kalinowski J."/>
            <person name="Ruckert C."/>
        </authorList>
    </citation>
    <scope>NUCLEOTIDE SEQUENCE</scope>
    <source>
        <strain evidence="12">CGMCC 4.3508</strain>
    </source>
</reference>
<evidence type="ECO:0000256" key="1">
    <source>
        <dbReference type="ARBA" id="ARBA00004651"/>
    </source>
</evidence>
<gene>
    <name evidence="12" type="ORF">GCM10011588_19570</name>
</gene>
<dbReference type="InterPro" id="IPR038731">
    <property type="entry name" value="RgtA/B/C-like"/>
</dbReference>
<dbReference type="InterPro" id="IPR056785">
    <property type="entry name" value="YkcA/B-like_C"/>
</dbReference>
<evidence type="ECO:0000256" key="2">
    <source>
        <dbReference type="ARBA" id="ARBA00022475"/>
    </source>
</evidence>
<keyword evidence="6 9" id="KW-1133">Transmembrane helix</keyword>
<keyword evidence="4" id="KW-0808">Transferase</keyword>
<evidence type="ECO:0000313" key="13">
    <source>
        <dbReference type="Proteomes" id="UP000638263"/>
    </source>
</evidence>
<sequence length="256" mass="26950">MADGTVGPDLRDEQLEHAATASSAGVASVALLWATVRRHFGPAAGLLAGLLLALTPVAALMFRFNNPEALLVFLMLAAVWAMSRALGDGRWRWLARRPRCRPDPAADRRWSRCRRSSSPDWPDRWHTRWRPFAPRIGSTPLAGPQIERAMPGPPGGTAGPGKPGGPGSSGGPGSGHGRPDGRAGGPPGGPLAAADPTVTALLDRDADHYTWTAVTVGSMQQGTYQLAGEGQIMAIGGFAGGDPSPTLERFQRCGRR</sequence>
<dbReference type="AlphaFoldDB" id="A0A917RFR0"/>
<dbReference type="GO" id="GO:0010041">
    <property type="term" value="P:response to iron(III) ion"/>
    <property type="evidence" value="ECO:0007669"/>
    <property type="project" value="TreeGrafter"/>
</dbReference>
<dbReference type="Pfam" id="PF24878">
    <property type="entry name" value="YkcB_C"/>
    <property type="match status" value="1"/>
</dbReference>
<feature type="transmembrane region" description="Helical" evidence="9">
    <location>
        <begin position="43"/>
        <end position="64"/>
    </location>
</feature>
<dbReference type="Pfam" id="PF13231">
    <property type="entry name" value="PMT_2"/>
    <property type="match status" value="1"/>
</dbReference>
<keyword evidence="13" id="KW-1185">Reference proteome</keyword>
<evidence type="ECO:0000256" key="3">
    <source>
        <dbReference type="ARBA" id="ARBA00022676"/>
    </source>
</evidence>
<feature type="transmembrane region" description="Helical" evidence="9">
    <location>
        <begin position="70"/>
        <end position="87"/>
    </location>
</feature>
<dbReference type="PANTHER" id="PTHR33908:SF3">
    <property type="entry name" value="UNDECAPRENYL PHOSPHATE-ALPHA-4-AMINO-4-DEOXY-L-ARABINOSE ARABINOSYL TRANSFERASE"/>
    <property type="match status" value="1"/>
</dbReference>
<evidence type="ECO:0000256" key="9">
    <source>
        <dbReference type="SAM" id="Phobius"/>
    </source>
</evidence>
<evidence type="ECO:0000256" key="4">
    <source>
        <dbReference type="ARBA" id="ARBA00022679"/>
    </source>
</evidence>
<dbReference type="EMBL" id="BMMH01000003">
    <property type="protein sequence ID" value="GGL05125.1"/>
    <property type="molecule type" value="Genomic_DNA"/>
</dbReference>
<feature type="region of interest" description="Disordered" evidence="8">
    <location>
        <begin position="132"/>
        <end position="195"/>
    </location>
</feature>
<feature type="domain" description="Putative mannosyltransferase YkcA/B-like C-terminal" evidence="11">
    <location>
        <begin position="199"/>
        <end position="252"/>
    </location>
</feature>
<dbReference type="PANTHER" id="PTHR33908">
    <property type="entry name" value="MANNOSYLTRANSFERASE YKCB-RELATED"/>
    <property type="match status" value="1"/>
</dbReference>
<keyword evidence="3" id="KW-0328">Glycosyltransferase</keyword>
<proteinExistence type="predicted"/>
<evidence type="ECO:0008006" key="14">
    <source>
        <dbReference type="Google" id="ProtNLM"/>
    </source>
</evidence>
<keyword evidence="7 9" id="KW-0472">Membrane</keyword>
<evidence type="ECO:0000259" key="10">
    <source>
        <dbReference type="Pfam" id="PF13231"/>
    </source>
</evidence>
<feature type="domain" description="Glycosyltransferase RgtA/B/C/D-like" evidence="10">
    <location>
        <begin position="24"/>
        <end position="94"/>
    </location>
</feature>
<feature type="compositionally biased region" description="Gly residues" evidence="8">
    <location>
        <begin position="155"/>
        <end position="186"/>
    </location>
</feature>
<evidence type="ECO:0000256" key="6">
    <source>
        <dbReference type="ARBA" id="ARBA00022989"/>
    </source>
</evidence>
<evidence type="ECO:0000259" key="11">
    <source>
        <dbReference type="Pfam" id="PF24878"/>
    </source>
</evidence>
<evidence type="ECO:0000313" key="12">
    <source>
        <dbReference type="EMBL" id="GGL05125.1"/>
    </source>
</evidence>
<comment type="caution">
    <text evidence="12">The sequence shown here is derived from an EMBL/GenBank/DDBJ whole genome shotgun (WGS) entry which is preliminary data.</text>
</comment>
<evidence type="ECO:0000256" key="5">
    <source>
        <dbReference type="ARBA" id="ARBA00022692"/>
    </source>
</evidence>
<accession>A0A917RFR0</accession>
<keyword evidence="2" id="KW-1003">Cell membrane</keyword>
<reference evidence="12" key="2">
    <citation type="submission" date="2020-09" db="EMBL/GenBank/DDBJ databases">
        <authorList>
            <person name="Sun Q."/>
            <person name="Zhou Y."/>
        </authorList>
    </citation>
    <scope>NUCLEOTIDE SEQUENCE</scope>
    <source>
        <strain evidence="12">CGMCC 4.3508</strain>
    </source>
</reference>
<name>A0A917RFR0_9NOCA</name>
<dbReference type="Proteomes" id="UP000638263">
    <property type="component" value="Unassembled WGS sequence"/>
</dbReference>
<comment type="subcellular location">
    <subcellularLocation>
        <location evidence="1">Cell membrane</location>
        <topology evidence="1">Multi-pass membrane protein</topology>
    </subcellularLocation>
</comment>
<organism evidence="12 13">
    <name type="scientific">Nocardia jinanensis</name>
    <dbReference type="NCBI Taxonomy" id="382504"/>
    <lineage>
        <taxon>Bacteria</taxon>
        <taxon>Bacillati</taxon>
        <taxon>Actinomycetota</taxon>
        <taxon>Actinomycetes</taxon>
        <taxon>Mycobacteriales</taxon>
        <taxon>Nocardiaceae</taxon>
        <taxon>Nocardia</taxon>
    </lineage>
</organism>
<dbReference type="GO" id="GO:0005886">
    <property type="term" value="C:plasma membrane"/>
    <property type="evidence" value="ECO:0007669"/>
    <property type="project" value="UniProtKB-SubCell"/>
</dbReference>
<evidence type="ECO:0000256" key="8">
    <source>
        <dbReference type="SAM" id="MobiDB-lite"/>
    </source>
</evidence>
<dbReference type="GO" id="GO:0009103">
    <property type="term" value="P:lipopolysaccharide biosynthetic process"/>
    <property type="evidence" value="ECO:0007669"/>
    <property type="project" value="UniProtKB-ARBA"/>
</dbReference>